<dbReference type="SMR" id="A0A015JS17"/>
<dbReference type="HOGENOM" id="CLU_035836_1_1_1"/>
<dbReference type="InterPro" id="IPR036610">
    <property type="entry name" value="PEBP-like_sf"/>
</dbReference>
<protein>
    <recommendedName>
        <fullName evidence="4">PEBP-like protein</fullName>
    </recommendedName>
</protein>
<dbReference type="STRING" id="1432141.A0A015JS17"/>
<keyword evidence="1" id="KW-0175">Coiled coil</keyword>
<dbReference type="SUPFAM" id="SSF49777">
    <property type="entry name" value="PEBP-like"/>
    <property type="match status" value="1"/>
</dbReference>
<proteinExistence type="predicted"/>
<dbReference type="Gene3D" id="3.90.280.10">
    <property type="entry name" value="PEBP-like"/>
    <property type="match status" value="1"/>
</dbReference>
<dbReference type="AlphaFoldDB" id="A0A015JS17"/>
<name>A0A015JS17_RHIIW</name>
<evidence type="ECO:0008006" key="4">
    <source>
        <dbReference type="Google" id="ProtNLM"/>
    </source>
</evidence>
<sequence>MFLLSHRVQRTIITNSFNTLTRIFKPQELQISFINFRQLTTIKKKKDQDSSQKDSDKKYKPPALGVNPAYDEALKYIYEDKAQKYEEIRLIDIMIEKLMKNRRNEQFDQELNELKKKKYNLQVLAEINDPEVRWNFKNGKIDMSIPVYRHLREKYWRKEPLHKLMQRITQMYVVPDVFPTLLPMIDLEFKFKNDIIEPGVFLFPAQTRKEPTVILNNFHEETLLYTLIMVDPDMPDALNKTYQTEWHWLITNIPLNVTKSDISGGEVILPYIPPHPPKGTKYHRYTLAILEQPNNQKIIIPENMGRVKDVREFMSDYNLKLRGASFFREVWDEEVSKIYANILGIHEPKYGRQPKVDKYLDETGSKQQKYTNL</sequence>
<evidence type="ECO:0000313" key="3">
    <source>
        <dbReference type="Proteomes" id="UP000022910"/>
    </source>
</evidence>
<dbReference type="EMBL" id="JEMT01016689">
    <property type="protein sequence ID" value="EXX70090.1"/>
    <property type="molecule type" value="Genomic_DNA"/>
</dbReference>
<organism evidence="2 3">
    <name type="scientific">Rhizophagus irregularis (strain DAOM 197198w)</name>
    <name type="common">Glomus intraradices</name>
    <dbReference type="NCBI Taxonomy" id="1432141"/>
    <lineage>
        <taxon>Eukaryota</taxon>
        <taxon>Fungi</taxon>
        <taxon>Fungi incertae sedis</taxon>
        <taxon>Mucoromycota</taxon>
        <taxon>Glomeromycotina</taxon>
        <taxon>Glomeromycetes</taxon>
        <taxon>Glomerales</taxon>
        <taxon>Glomeraceae</taxon>
        <taxon>Rhizophagus</taxon>
    </lineage>
</organism>
<dbReference type="OMA" id="FRTQWDE"/>
<comment type="caution">
    <text evidence="2">The sequence shown here is derived from an EMBL/GenBank/DDBJ whole genome shotgun (WGS) entry which is preliminary data.</text>
</comment>
<dbReference type="InterPro" id="IPR008914">
    <property type="entry name" value="PEBP"/>
</dbReference>
<accession>A0A015JS17</accession>
<reference evidence="2 3" key="1">
    <citation type="submission" date="2014-02" db="EMBL/GenBank/DDBJ databases">
        <title>Single nucleus genome sequencing reveals high similarity among nuclei of an endomycorrhizal fungus.</title>
        <authorList>
            <person name="Lin K."/>
            <person name="Geurts R."/>
            <person name="Zhang Z."/>
            <person name="Limpens E."/>
            <person name="Saunders D.G."/>
            <person name="Mu D."/>
            <person name="Pang E."/>
            <person name="Cao H."/>
            <person name="Cha H."/>
            <person name="Lin T."/>
            <person name="Zhou Q."/>
            <person name="Shang Y."/>
            <person name="Li Y."/>
            <person name="Ivanov S."/>
            <person name="Sharma T."/>
            <person name="Velzen R.V."/>
            <person name="Ruijter N.D."/>
            <person name="Aanen D.K."/>
            <person name="Win J."/>
            <person name="Kamoun S."/>
            <person name="Bisseling T."/>
            <person name="Huang S."/>
        </authorList>
    </citation>
    <scope>NUCLEOTIDE SEQUENCE [LARGE SCALE GENOMIC DNA]</scope>
    <source>
        <strain evidence="3">DAOM197198w</strain>
    </source>
</reference>
<dbReference type="Proteomes" id="UP000022910">
    <property type="component" value="Unassembled WGS sequence"/>
</dbReference>
<feature type="coiled-coil region" evidence="1">
    <location>
        <begin position="97"/>
        <end position="124"/>
    </location>
</feature>
<dbReference type="PANTHER" id="PTHR11362">
    <property type="entry name" value="PHOSPHATIDYLETHANOLAMINE-BINDING PROTEIN"/>
    <property type="match status" value="1"/>
</dbReference>
<dbReference type="OrthoDB" id="2153661at2759"/>
<gene>
    <name evidence="2" type="ORF">RirG_090590</name>
</gene>
<dbReference type="InterPro" id="IPR035810">
    <property type="entry name" value="PEBP_euk"/>
</dbReference>
<keyword evidence="3" id="KW-1185">Reference proteome</keyword>
<evidence type="ECO:0000313" key="2">
    <source>
        <dbReference type="EMBL" id="EXX70090.1"/>
    </source>
</evidence>
<dbReference type="Gene3D" id="1.20.58.1180">
    <property type="match status" value="1"/>
</dbReference>
<evidence type="ECO:0000256" key="1">
    <source>
        <dbReference type="SAM" id="Coils"/>
    </source>
</evidence>
<dbReference type="CDD" id="cd00866">
    <property type="entry name" value="PEBP_euk"/>
    <property type="match status" value="1"/>
</dbReference>
<dbReference type="Pfam" id="PF01161">
    <property type="entry name" value="PBP"/>
    <property type="match status" value="1"/>
</dbReference>
<dbReference type="PANTHER" id="PTHR11362:SF82">
    <property type="entry name" value="PHOSPHATIDYLETHANOLAMINE-BINDING PROTEIN 4"/>
    <property type="match status" value="1"/>
</dbReference>